<dbReference type="OrthoDB" id="5069709at2"/>
<comment type="caution">
    <text evidence="3">The sequence shown here is derived from an EMBL/GenBank/DDBJ whole genome shotgun (WGS) entry which is preliminary data.</text>
</comment>
<feature type="non-terminal residue" evidence="3">
    <location>
        <position position="286"/>
    </location>
</feature>
<sequence length="286" mass="29777">MADNPLVAQRQDSTTAVSGIGILESVGDLQSGIESGSWSEIALGAAGTGLEALSMVMDPVGTLVSYAVSWLMEHVKPLSDALDWLAGDPDQISAYAQTWGNVAKSVEQVAADFTNEVNNITGTWTGEAADAYKNATTKQAEQIKAAGGAANTISTVVEIVGVLVGIVRELVRDLVAECVAALITRIPRWIAEIGGTLGIGTPAVVAEAAGLIAKWVSKISDVITKLTRSLNKLQPLLKKLDEIWEGIKDALKGLRKVDGPASTKPSSVDAPSPKPDAPDATPNSPD</sequence>
<gene>
    <name evidence="3" type="ORF">E1288_19985</name>
</gene>
<dbReference type="EMBL" id="SMKW01000026">
    <property type="protein sequence ID" value="TDD49181.1"/>
    <property type="molecule type" value="Genomic_DNA"/>
</dbReference>
<feature type="domain" description="Outer membrane channel protein CpnT-like N-terminal" evidence="2">
    <location>
        <begin position="68"/>
        <end position="196"/>
    </location>
</feature>
<protein>
    <submittedName>
        <fullName evidence="3">WXG100 family type VII secretion target</fullName>
    </submittedName>
</protein>
<proteinExistence type="predicted"/>
<dbReference type="RefSeq" id="WP_132487286.1">
    <property type="nucleotide sequence ID" value="NZ_SMKW01000026.1"/>
</dbReference>
<dbReference type="AlphaFoldDB" id="A0A4R4YUX9"/>
<accession>A0A4R4YUX9</accession>
<dbReference type="SUPFAM" id="SSF140453">
    <property type="entry name" value="EsxAB dimer-like"/>
    <property type="match status" value="1"/>
</dbReference>
<name>A0A4R4YUX9_9PSEU</name>
<dbReference type="Proteomes" id="UP000294947">
    <property type="component" value="Unassembled WGS sequence"/>
</dbReference>
<reference evidence="3 4" key="1">
    <citation type="submission" date="2019-03" db="EMBL/GenBank/DDBJ databases">
        <title>Draft genome sequences of novel Actinobacteria.</title>
        <authorList>
            <person name="Sahin N."/>
            <person name="Ay H."/>
            <person name="Saygin H."/>
        </authorList>
    </citation>
    <scope>NUCLEOTIDE SEQUENCE [LARGE SCALE GENOMIC DNA]</scope>
    <source>
        <strain evidence="3 4">7K502</strain>
    </source>
</reference>
<dbReference type="InterPro" id="IPR057746">
    <property type="entry name" value="CpnT-like_N"/>
</dbReference>
<dbReference type="InterPro" id="IPR036689">
    <property type="entry name" value="ESAT-6-like_sf"/>
</dbReference>
<evidence type="ECO:0000313" key="3">
    <source>
        <dbReference type="EMBL" id="TDD49181.1"/>
    </source>
</evidence>
<feature type="region of interest" description="Disordered" evidence="1">
    <location>
        <begin position="256"/>
        <end position="286"/>
    </location>
</feature>
<keyword evidence="4" id="KW-1185">Reference proteome</keyword>
<evidence type="ECO:0000313" key="4">
    <source>
        <dbReference type="Proteomes" id="UP000294947"/>
    </source>
</evidence>
<organism evidence="3 4">
    <name type="scientific">Saccharopolyspora elongata</name>
    <dbReference type="NCBI Taxonomy" id="2530387"/>
    <lineage>
        <taxon>Bacteria</taxon>
        <taxon>Bacillati</taxon>
        <taxon>Actinomycetota</taxon>
        <taxon>Actinomycetes</taxon>
        <taxon>Pseudonocardiales</taxon>
        <taxon>Pseudonocardiaceae</taxon>
        <taxon>Saccharopolyspora</taxon>
    </lineage>
</organism>
<dbReference type="Gene3D" id="1.10.287.1060">
    <property type="entry name" value="ESAT-6-like"/>
    <property type="match status" value="1"/>
</dbReference>
<dbReference type="Pfam" id="PF25547">
    <property type="entry name" value="WXG100_2"/>
    <property type="match status" value="1"/>
</dbReference>
<evidence type="ECO:0000256" key="1">
    <source>
        <dbReference type="SAM" id="MobiDB-lite"/>
    </source>
</evidence>
<evidence type="ECO:0000259" key="2">
    <source>
        <dbReference type="Pfam" id="PF25547"/>
    </source>
</evidence>